<dbReference type="PANTHER" id="PTHR12906:SF0">
    <property type="entry name" value="GEL COMPLEX SUBUNIT OPTI"/>
    <property type="match status" value="1"/>
</dbReference>
<evidence type="ECO:0000256" key="4">
    <source>
        <dbReference type="ARBA" id="ARBA00022824"/>
    </source>
</evidence>
<accession>A9TIP7</accession>
<keyword evidence="6 7" id="KW-0472">Membrane</keyword>
<comment type="subcellular location">
    <subcellularLocation>
        <location evidence="1">Endoplasmic reticulum membrane</location>
        <topology evidence="1">Multi-pass membrane protein</topology>
    </subcellularLocation>
</comment>
<dbReference type="GO" id="GO:0097250">
    <property type="term" value="P:mitochondrial respirasome assembly"/>
    <property type="evidence" value="ECO:0007669"/>
    <property type="project" value="InterPro"/>
</dbReference>
<comment type="similarity">
    <text evidence="2">Belongs to the EMC6 family.</text>
</comment>
<organism evidence="8">
    <name type="scientific">Physcomitrium patens</name>
    <name type="common">Spreading-leaved earth moss</name>
    <name type="synonym">Physcomitrella patens</name>
    <dbReference type="NCBI Taxonomy" id="3218"/>
    <lineage>
        <taxon>Eukaryota</taxon>
        <taxon>Viridiplantae</taxon>
        <taxon>Streptophyta</taxon>
        <taxon>Embryophyta</taxon>
        <taxon>Bryophyta</taxon>
        <taxon>Bryophytina</taxon>
        <taxon>Bryopsida</taxon>
        <taxon>Funariidae</taxon>
        <taxon>Funariales</taxon>
        <taxon>Funariaceae</taxon>
        <taxon>Physcomitrium</taxon>
    </lineage>
</organism>
<keyword evidence="4" id="KW-0256">Endoplasmic reticulum</keyword>
<gene>
    <name evidence="8" type="ORF">PHYPA_009083</name>
</gene>
<feature type="transmembrane region" description="Helical" evidence="7">
    <location>
        <begin position="100"/>
        <end position="124"/>
    </location>
</feature>
<dbReference type="InterPro" id="IPR010742">
    <property type="entry name" value="RCAF1"/>
</dbReference>
<reference evidence="9" key="3">
    <citation type="submission" date="2020-12" db="UniProtKB">
        <authorList>
            <consortium name="EnsemblPlants"/>
        </authorList>
    </citation>
    <scope>IDENTIFICATION</scope>
</reference>
<feature type="transmembrane region" description="Helical" evidence="7">
    <location>
        <begin position="42"/>
        <end position="61"/>
    </location>
</feature>
<dbReference type="AlphaFoldDB" id="A9TIP7"/>
<reference evidence="8 10" key="2">
    <citation type="journal article" date="2018" name="Plant J.">
        <title>The Physcomitrella patens chromosome-scale assembly reveals moss genome structure and evolution.</title>
        <authorList>
            <person name="Lang D."/>
            <person name="Ullrich K.K."/>
            <person name="Murat F."/>
            <person name="Fuchs J."/>
            <person name="Jenkins J."/>
            <person name="Haas F.B."/>
            <person name="Piednoel M."/>
            <person name="Gundlach H."/>
            <person name="Van Bel M."/>
            <person name="Meyberg R."/>
            <person name="Vives C."/>
            <person name="Morata J."/>
            <person name="Symeonidi A."/>
            <person name="Hiss M."/>
            <person name="Muchero W."/>
            <person name="Kamisugi Y."/>
            <person name="Saleh O."/>
            <person name="Blanc G."/>
            <person name="Decker E.L."/>
            <person name="van Gessel N."/>
            <person name="Grimwood J."/>
            <person name="Hayes R.D."/>
            <person name="Graham S.W."/>
            <person name="Gunter L.E."/>
            <person name="McDaniel S.F."/>
            <person name="Hoernstein S.N.W."/>
            <person name="Larsson A."/>
            <person name="Li F.W."/>
            <person name="Perroud P.F."/>
            <person name="Phillips J."/>
            <person name="Ranjan P."/>
            <person name="Rokshar D.S."/>
            <person name="Rothfels C.J."/>
            <person name="Schneider L."/>
            <person name="Shu S."/>
            <person name="Stevenson D.W."/>
            <person name="Thummler F."/>
            <person name="Tillich M."/>
            <person name="Villarreal Aguilar J.C."/>
            <person name="Widiez T."/>
            <person name="Wong G.K."/>
            <person name="Wymore A."/>
            <person name="Zhang Y."/>
            <person name="Zimmer A.D."/>
            <person name="Quatrano R.S."/>
            <person name="Mayer K.F.X."/>
            <person name="Goodstein D."/>
            <person name="Casacuberta J.M."/>
            <person name="Vandepoele K."/>
            <person name="Reski R."/>
            <person name="Cuming A.C."/>
            <person name="Tuskan G.A."/>
            <person name="Maumus F."/>
            <person name="Salse J."/>
            <person name="Schmutz J."/>
            <person name="Rensing S.A."/>
        </authorList>
    </citation>
    <scope>NUCLEOTIDE SEQUENCE [LARGE SCALE GENOMIC DNA]</scope>
    <source>
        <strain evidence="9 10">cv. Gransden 2004</strain>
    </source>
</reference>
<dbReference type="EMBL" id="ABEU02000006">
    <property type="protein sequence ID" value="PNR52708.1"/>
    <property type="molecule type" value="Genomic_DNA"/>
</dbReference>
<feature type="transmembrane region" description="Helical" evidence="7">
    <location>
        <begin position="67"/>
        <end position="88"/>
    </location>
</feature>
<protein>
    <recommendedName>
        <fullName evidence="11">Rab5-interacting protein</fullName>
    </recommendedName>
</protein>
<evidence type="ECO:0000256" key="5">
    <source>
        <dbReference type="ARBA" id="ARBA00022989"/>
    </source>
</evidence>
<evidence type="ECO:0000313" key="8">
    <source>
        <dbReference type="EMBL" id="PNR52708.1"/>
    </source>
</evidence>
<evidence type="ECO:0000256" key="2">
    <source>
        <dbReference type="ARBA" id="ARBA00009436"/>
    </source>
</evidence>
<dbReference type="Gramene" id="Pp3c6_17300V3.2">
    <property type="protein sequence ID" value="PAC:32978801.CDS.1"/>
    <property type="gene ID" value="Pp3c6_17300"/>
</dbReference>
<proteinExistence type="inferred from homology"/>
<dbReference type="EnsemblPlants" id="Pp3c6_17300V3.1">
    <property type="protein sequence ID" value="PAC:32978800.CDS.1"/>
    <property type="gene ID" value="Pp3c6_17300"/>
</dbReference>
<reference evidence="8 10" key="1">
    <citation type="journal article" date="2008" name="Science">
        <title>The Physcomitrella genome reveals evolutionary insights into the conquest of land by plants.</title>
        <authorList>
            <person name="Rensing S."/>
            <person name="Lang D."/>
            <person name="Zimmer A."/>
            <person name="Terry A."/>
            <person name="Salamov A."/>
            <person name="Shapiro H."/>
            <person name="Nishiyama T."/>
            <person name="Perroud P.-F."/>
            <person name="Lindquist E."/>
            <person name="Kamisugi Y."/>
            <person name="Tanahashi T."/>
            <person name="Sakakibara K."/>
            <person name="Fujita T."/>
            <person name="Oishi K."/>
            <person name="Shin-I T."/>
            <person name="Kuroki Y."/>
            <person name="Toyoda A."/>
            <person name="Suzuki Y."/>
            <person name="Hashimoto A."/>
            <person name="Yamaguchi K."/>
            <person name="Sugano A."/>
            <person name="Kohara Y."/>
            <person name="Fujiyama A."/>
            <person name="Anterola A."/>
            <person name="Aoki S."/>
            <person name="Ashton N."/>
            <person name="Barbazuk W.B."/>
            <person name="Barker E."/>
            <person name="Bennetzen J."/>
            <person name="Bezanilla M."/>
            <person name="Blankenship R."/>
            <person name="Cho S.H."/>
            <person name="Dutcher S."/>
            <person name="Estelle M."/>
            <person name="Fawcett J.A."/>
            <person name="Gundlach H."/>
            <person name="Hanada K."/>
            <person name="Heyl A."/>
            <person name="Hicks K.A."/>
            <person name="Hugh J."/>
            <person name="Lohr M."/>
            <person name="Mayer K."/>
            <person name="Melkozernov A."/>
            <person name="Murata T."/>
            <person name="Nelson D."/>
            <person name="Pils B."/>
            <person name="Prigge M."/>
            <person name="Reiss B."/>
            <person name="Renner T."/>
            <person name="Rombauts S."/>
            <person name="Rushton P."/>
            <person name="Sanderfoot A."/>
            <person name="Schween G."/>
            <person name="Shiu S.-H."/>
            <person name="Stueber K."/>
            <person name="Theodoulou F.L."/>
            <person name="Tu H."/>
            <person name="Van de Peer Y."/>
            <person name="Verrier P.J."/>
            <person name="Waters E."/>
            <person name="Wood A."/>
            <person name="Yang L."/>
            <person name="Cove D."/>
            <person name="Cuming A."/>
            <person name="Hasebe M."/>
            <person name="Lucas S."/>
            <person name="Mishler D.B."/>
            <person name="Reski R."/>
            <person name="Grigoriev I."/>
            <person name="Quatrano R.S."/>
            <person name="Boore J.L."/>
        </authorList>
    </citation>
    <scope>NUCLEOTIDE SEQUENCE [LARGE SCALE GENOMIC DNA]</scope>
    <source>
        <strain evidence="9 10">cv. Gransden 2004</strain>
    </source>
</reference>
<name>A9TIP7_PHYPA</name>
<sequence>MVQSWDNVKGERQHQDSDTSNTAFKKLMNRNLFWDRDQLGDVFHWLRQAIAVICGIVWGLIPLTGVGWIIVFLTLSSAIIYGVYALYLRVNAEEFGGDGTLLLEGLFASVILFLLAWVLAYSLIHH</sequence>
<evidence type="ECO:0000256" key="3">
    <source>
        <dbReference type="ARBA" id="ARBA00022692"/>
    </source>
</evidence>
<dbReference type="eggNOG" id="KOG3415">
    <property type="taxonomic scope" value="Eukaryota"/>
</dbReference>
<dbReference type="EnsemblPlants" id="Pp3c6_17300V3.2">
    <property type="protein sequence ID" value="PAC:32978801.CDS.1"/>
    <property type="gene ID" value="Pp3c6_17300"/>
</dbReference>
<dbReference type="HOGENOM" id="CLU_120704_1_0_1"/>
<dbReference type="PANTHER" id="PTHR12906">
    <property type="entry name" value="PROTEIN C20ORF24 RAB5-INTERACTING PROTEIN"/>
    <property type="match status" value="1"/>
</dbReference>
<evidence type="ECO:0000313" key="9">
    <source>
        <dbReference type="EnsemblPlants" id="PAC:32978800.CDS.1"/>
    </source>
</evidence>
<evidence type="ECO:0000256" key="7">
    <source>
        <dbReference type="SAM" id="Phobius"/>
    </source>
</evidence>
<evidence type="ECO:0000256" key="1">
    <source>
        <dbReference type="ARBA" id="ARBA00004477"/>
    </source>
</evidence>
<evidence type="ECO:0000313" key="10">
    <source>
        <dbReference type="Proteomes" id="UP000006727"/>
    </source>
</evidence>
<dbReference type="Pfam" id="PF07019">
    <property type="entry name" value="EMC6"/>
    <property type="match status" value="1"/>
</dbReference>
<dbReference type="STRING" id="3218.A9TIP7"/>
<evidence type="ECO:0000256" key="6">
    <source>
        <dbReference type="ARBA" id="ARBA00023136"/>
    </source>
</evidence>
<dbReference type="Proteomes" id="UP000006727">
    <property type="component" value="Chromosome 6"/>
</dbReference>
<dbReference type="PaxDb" id="3218-PP1S240_15V6.1"/>
<dbReference type="InParanoid" id="A9TIP7"/>
<dbReference type="GO" id="GO:0005739">
    <property type="term" value="C:mitochondrion"/>
    <property type="evidence" value="ECO:0007669"/>
    <property type="project" value="GOC"/>
</dbReference>
<keyword evidence="5 7" id="KW-1133">Transmembrane helix</keyword>
<dbReference type="GO" id="GO:0005789">
    <property type="term" value="C:endoplasmic reticulum membrane"/>
    <property type="evidence" value="ECO:0007669"/>
    <property type="project" value="UniProtKB-SubCell"/>
</dbReference>
<keyword evidence="3 7" id="KW-0812">Transmembrane</keyword>
<evidence type="ECO:0008006" key="11">
    <source>
        <dbReference type="Google" id="ProtNLM"/>
    </source>
</evidence>
<dbReference type="InterPro" id="IPR029008">
    <property type="entry name" value="EMC6-like"/>
</dbReference>
<keyword evidence="10" id="KW-1185">Reference proteome</keyword>
<dbReference type="Gramene" id="Pp3c6_17300V3.1">
    <property type="protein sequence ID" value="PAC:32978800.CDS.1"/>
    <property type="gene ID" value="Pp3c6_17300"/>
</dbReference>